<feature type="transmembrane region" description="Helical" evidence="1">
    <location>
        <begin position="12"/>
        <end position="31"/>
    </location>
</feature>
<accession>A0A9N9E5M0</accession>
<dbReference type="OrthoDB" id="2352581at2759"/>
<keyword evidence="1" id="KW-0472">Membrane</keyword>
<keyword evidence="1" id="KW-0812">Transmembrane</keyword>
<proteinExistence type="predicted"/>
<keyword evidence="1" id="KW-1133">Transmembrane helix</keyword>
<feature type="transmembrane region" description="Helical" evidence="1">
    <location>
        <begin position="37"/>
        <end position="60"/>
    </location>
</feature>
<name>A0A9N9E5M0_9GLOM</name>
<evidence type="ECO:0000313" key="2">
    <source>
        <dbReference type="EMBL" id="CAG8665135.1"/>
    </source>
</evidence>
<evidence type="ECO:0000256" key="1">
    <source>
        <dbReference type="SAM" id="Phobius"/>
    </source>
</evidence>
<dbReference type="AlphaFoldDB" id="A0A9N9E5M0"/>
<comment type="caution">
    <text evidence="2">The sequence shown here is derived from an EMBL/GenBank/DDBJ whole genome shotgun (WGS) entry which is preliminary data.</text>
</comment>
<keyword evidence="3" id="KW-1185">Reference proteome</keyword>
<dbReference type="EMBL" id="CAJVPQ010005168">
    <property type="protein sequence ID" value="CAG8665135.1"/>
    <property type="molecule type" value="Genomic_DNA"/>
</dbReference>
<gene>
    <name evidence="2" type="ORF">FCALED_LOCUS11736</name>
</gene>
<sequence>MFLQGVIRKIVSFISLLSPIEWFTWFTYVAILPMCSLFGWLAVPFVFVAANIFGAIWLLLRGNEKGNKQIPMSDNNINEMFSSTREALETIFSQASNKDIEKYEEQLSKVDDFDPVLIIVANQNWINQNTYANYQAVMYSFATNNLQNNRRRDEGSLSIFHFPNLTELYAVRRNIRTQYPNAFFDRNAQPQQESIGTAWILTNVAVRKSDYAEDDSFFVI</sequence>
<dbReference type="Proteomes" id="UP000789570">
    <property type="component" value="Unassembled WGS sequence"/>
</dbReference>
<evidence type="ECO:0000313" key="3">
    <source>
        <dbReference type="Proteomes" id="UP000789570"/>
    </source>
</evidence>
<reference evidence="2" key="1">
    <citation type="submission" date="2021-06" db="EMBL/GenBank/DDBJ databases">
        <authorList>
            <person name="Kallberg Y."/>
            <person name="Tangrot J."/>
            <person name="Rosling A."/>
        </authorList>
    </citation>
    <scope>NUCLEOTIDE SEQUENCE</scope>
    <source>
        <strain evidence="2">UK204</strain>
    </source>
</reference>
<organism evidence="2 3">
    <name type="scientific">Funneliformis caledonium</name>
    <dbReference type="NCBI Taxonomy" id="1117310"/>
    <lineage>
        <taxon>Eukaryota</taxon>
        <taxon>Fungi</taxon>
        <taxon>Fungi incertae sedis</taxon>
        <taxon>Mucoromycota</taxon>
        <taxon>Glomeromycotina</taxon>
        <taxon>Glomeromycetes</taxon>
        <taxon>Glomerales</taxon>
        <taxon>Glomeraceae</taxon>
        <taxon>Funneliformis</taxon>
    </lineage>
</organism>
<protein>
    <submittedName>
        <fullName evidence="2">10782_t:CDS:1</fullName>
    </submittedName>
</protein>